<sequence>MYWIHGIASELCLTSAIRGSSSPTPTTAATTATDPPKDTSHHPSHIIAMQPSQHASLFITCTSRSIYLWSVKPTSILSFVDRSTHHVTEFGQNKSVLWKPDATAFVVLTDRNYLLLYTILSYDQPSFEFEFPRAHAYVTGPGEGKGVGTMIIKFRLAIRVDAGVVCGTCSDDTLIIATHHPAAIQCISWQPQQSKNSTQTAVQQHLGILIDSSEYTTTMVYDKQMNISVWITQKGRVYFVQNHHHHLEEAAAPQQPDPSTPSFSEPIHWSGTCFHGNDTSFDPATSLSINAKFSLIAVGTESGAIYVYSVRNYTTTPALSHQMKLPPMSMHEQQQQQQQSLDGRVQSLAWSLDGYALSVGFLGRGGLAVWSVYGALLCSMNDVEELIDHDLDHLQDTYIHQINHMFWGPGSHQLFILAKEDTHQSHLYTLPFAKSALTSFHNSESNNTNTIDPDAVAWTHILYPTMYITDHWPIRYASISSDGKFIAVAGRRGLAHFSTISNRWKLFGNQQQEQHLLVRGGLVWFKTILIVGCEWVANKTFEIHLYSRDQNLDLANSLHTEPLHAMLMYMTVCGNTLLVYTVDNLLSVYSIQWEPVVRLDLVRQLSLTGIVARAGRVRGISLFHGDCGDRIFSVDEITVASILLLVDGNLMMLTPKFPNDDDDSDLTSAQGSGHWTFDLHVLMEKVEYYWVGQKSIANLWTSIWAVDGQGVKVFTNVLRGDGYGFQAFSKEMMMTMTTESEPSTPTTPSYPPYGARPYSLGHRIGIEPTSPHSWLEMEGESRWQTSLDQLEKRAIYIPLDFYPHAVLLEKGILVGMEQNIVYRETLGFLQYKSNTKTHLFIHHLIRHLLQNQLEEDAVVFARAYERLVYFGHALEILLHTVLEEEAEKTTPVNQDAILPLVIRFLDQFPHALDVIVSCARKTEVALWDHLFSSVGKPEDLFELCLADGRLRTATSYLIILQTMQPMTTGGKDTIRLLRKAMELDDYELCKELVRFLSSIDHTGKTLHEALSALTDAQQEQQEQEGLVQAMQAL</sequence>
<feature type="region of interest" description="Disordered" evidence="3">
    <location>
        <begin position="19"/>
        <end position="44"/>
    </location>
</feature>
<dbReference type="InParanoid" id="A0A168R9R2"/>
<evidence type="ECO:0000256" key="2">
    <source>
        <dbReference type="ARBA" id="ARBA00023136"/>
    </source>
</evidence>
<evidence type="ECO:0000313" key="5">
    <source>
        <dbReference type="EMBL" id="SAM06352.1"/>
    </source>
</evidence>
<dbReference type="Pfam" id="PF25440">
    <property type="entry name" value="Beta-prop_RIC1_2nd"/>
    <property type="match status" value="1"/>
</dbReference>
<evidence type="ECO:0000256" key="3">
    <source>
        <dbReference type="SAM" id="MobiDB-lite"/>
    </source>
</evidence>
<dbReference type="Pfam" id="PF07064">
    <property type="entry name" value="RIC1"/>
    <property type="match status" value="1"/>
</dbReference>
<keyword evidence="6" id="KW-1185">Reference proteome</keyword>
<dbReference type="OrthoDB" id="67540at2759"/>
<evidence type="ECO:0000313" key="6">
    <source>
        <dbReference type="Proteomes" id="UP000078561"/>
    </source>
</evidence>
<dbReference type="InterPro" id="IPR015943">
    <property type="entry name" value="WD40/YVTN_repeat-like_dom_sf"/>
</dbReference>
<dbReference type="GO" id="GO:0042147">
    <property type="term" value="P:retrograde transport, endosome to Golgi"/>
    <property type="evidence" value="ECO:0007669"/>
    <property type="project" value="TreeGrafter"/>
</dbReference>
<proteinExistence type="predicted"/>
<dbReference type="AlphaFoldDB" id="A0A168R9R2"/>
<keyword evidence="2" id="KW-0472">Membrane</keyword>
<dbReference type="GO" id="GO:0005829">
    <property type="term" value="C:cytosol"/>
    <property type="evidence" value="ECO:0007669"/>
    <property type="project" value="TreeGrafter"/>
</dbReference>
<dbReference type="GO" id="GO:0034066">
    <property type="term" value="C:Ric1-Rgp1 guanyl-nucleotide exchange factor complex"/>
    <property type="evidence" value="ECO:0007669"/>
    <property type="project" value="InterPro"/>
</dbReference>
<protein>
    <recommendedName>
        <fullName evidence="4">RIC1 C-terminal alpha solenoid region domain-containing protein</fullName>
    </recommendedName>
</protein>
<dbReference type="SUPFAM" id="SSF69322">
    <property type="entry name" value="Tricorn protease domain 2"/>
    <property type="match status" value="1"/>
</dbReference>
<dbReference type="PANTHER" id="PTHR22746:SF10">
    <property type="entry name" value="GUANINE NUCLEOTIDE EXCHANGE FACTOR SUBUNIT RIC1"/>
    <property type="match status" value="1"/>
</dbReference>
<organism evidence="5">
    <name type="scientific">Absidia glauca</name>
    <name type="common">Pin mould</name>
    <dbReference type="NCBI Taxonomy" id="4829"/>
    <lineage>
        <taxon>Eukaryota</taxon>
        <taxon>Fungi</taxon>
        <taxon>Fungi incertae sedis</taxon>
        <taxon>Mucoromycota</taxon>
        <taxon>Mucoromycotina</taxon>
        <taxon>Mucoromycetes</taxon>
        <taxon>Mucorales</taxon>
        <taxon>Cunninghamellaceae</taxon>
        <taxon>Absidia</taxon>
    </lineage>
</organism>
<dbReference type="FunCoup" id="A0A168R9R2">
    <property type="interactions" value="171"/>
</dbReference>
<dbReference type="OMA" id="MVYDRAM"/>
<feature type="compositionally biased region" description="Low complexity" evidence="3">
    <location>
        <begin position="20"/>
        <end position="34"/>
    </location>
</feature>
<comment type="subcellular location">
    <subcellularLocation>
        <location evidence="1">Membrane</location>
    </subcellularLocation>
</comment>
<dbReference type="InterPro" id="IPR009771">
    <property type="entry name" value="RIC1_C"/>
</dbReference>
<dbReference type="InterPro" id="IPR040096">
    <property type="entry name" value="Ric1"/>
</dbReference>
<evidence type="ECO:0000256" key="1">
    <source>
        <dbReference type="ARBA" id="ARBA00004370"/>
    </source>
</evidence>
<reference evidence="5" key="1">
    <citation type="submission" date="2016-04" db="EMBL/GenBank/DDBJ databases">
        <authorList>
            <person name="Evans L.H."/>
            <person name="Alamgir A."/>
            <person name="Owens N."/>
            <person name="Weber N.D."/>
            <person name="Virtaneva K."/>
            <person name="Barbian K."/>
            <person name="Babar A."/>
            <person name="Rosenke K."/>
        </authorList>
    </citation>
    <scope>NUCLEOTIDE SEQUENCE [LARGE SCALE GENOMIC DNA]</scope>
    <source>
        <strain evidence="5">CBS 101.48</strain>
    </source>
</reference>
<dbReference type="PANTHER" id="PTHR22746">
    <property type="entry name" value="RAB6A-GEF COMPLEX PARTNER PROTEIN 1"/>
    <property type="match status" value="1"/>
</dbReference>
<dbReference type="GO" id="GO:0000139">
    <property type="term" value="C:Golgi membrane"/>
    <property type="evidence" value="ECO:0007669"/>
    <property type="project" value="TreeGrafter"/>
</dbReference>
<gene>
    <name evidence="5" type="primary">ABSGL_12240.1 scaffold 12718</name>
</gene>
<evidence type="ECO:0000259" key="4">
    <source>
        <dbReference type="Pfam" id="PF07064"/>
    </source>
</evidence>
<dbReference type="STRING" id="4829.A0A168R9R2"/>
<feature type="domain" description="RIC1 C-terminal alpha solenoid region" evidence="4">
    <location>
        <begin position="842"/>
        <end position="1011"/>
    </location>
</feature>
<accession>A0A168R9R2</accession>
<dbReference type="EMBL" id="LT554584">
    <property type="protein sequence ID" value="SAM06352.1"/>
    <property type="molecule type" value="Genomic_DNA"/>
</dbReference>
<dbReference type="Proteomes" id="UP000078561">
    <property type="component" value="Unassembled WGS sequence"/>
</dbReference>
<dbReference type="Gene3D" id="2.130.10.10">
    <property type="entry name" value="YVTN repeat-like/Quinoprotein amine dehydrogenase"/>
    <property type="match status" value="1"/>
</dbReference>
<dbReference type="GO" id="GO:0006886">
    <property type="term" value="P:intracellular protein transport"/>
    <property type="evidence" value="ECO:0007669"/>
    <property type="project" value="InterPro"/>
</dbReference>
<name>A0A168R9R2_ABSGL</name>